<dbReference type="RefSeq" id="WP_110577986.1">
    <property type="nucleotide sequence ID" value="NZ_BDSG01000009.1"/>
</dbReference>
<dbReference type="Proteomes" id="UP000248272">
    <property type="component" value="Unassembled WGS sequence"/>
</dbReference>
<organism evidence="1 2">
    <name type="scientific">Microcystis aeruginosa Sj</name>
    <dbReference type="NCBI Taxonomy" id="1979544"/>
    <lineage>
        <taxon>Bacteria</taxon>
        <taxon>Bacillati</taxon>
        <taxon>Cyanobacteriota</taxon>
        <taxon>Cyanophyceae</taxon>
        <taxon>Oscillatoriophycideae</taxon>
        <taxon>Chroococcales</taxon>
        <taxon>Microcystaceae</taxon>
        <taxon>Microcystis</taxon>
    </lineage>
</organism>
<proteinExistence type="predicted"/>
<sequence>MSAKFCLLIPSKVLRIEKYFGQKLDSWLAEAEAANISNCGLSNYALYSLSEFQKRPDVNLNLPDNIGDRYYVIDWGFYFMSDAILRDFLSWLAQIYVYGEVGVLKYWSDELRRFPPIKISKIQQYISHFSMNNLPLDELCFFSLGKVNETS</sequence>
<evidence type="ECO:0000313" key="2">
    <source>
        <dbReference type="Proteomes" id="UP000248272"/>
    </source>
</evidence>
<name>A0A2Z6UID3_MICAE</name>
<dbReference type="EMBL" id="BDSG01000009">
    <property type="protein sequence ID" value="GBL09084.1"/>
    <property type="molecule type" value="Genomic_DNA"/>
</dbReference>
<evidence type="ECO:0000313" key="1">
    <source>
        <dbReference type="EMBL" id="GBL09084.1"/>
    </source>
</evidence>
<gene>
    <name evidence="1" type="ORF">MSj_00561</name>
</gene>
<protein>
    <submittedName>
        <fullName evidence="1">Uncharacterized protein</fullName>
    </submittedName>
</protein>
<accession>A0A2Z6UID3</accession>
<comment type="caution">
    <text evidence="1">The sequence shown here is derived from an EMBL/GenBank/DDBJ whole genome shotgun (WGS) entry which is preliminary data.</text>
</comment>
<reference evidence="1 2" key="1">
    <citation type="journal article" date="2018" name="Front. Microbiol.">
        <title>Adaptation of the Freshwater Bloom-Forming Cyanobacterium Microcystis aeruginosa to Brackish Water Is Driven by Recent Horizontal Transfer of Sucrose Genes.</title>
        <authorList>
            <person name="Tanabe Y."/>
            <person name="Hodoki Y."/>
            <person name="Sano T."/>
            <person name="Tada K."/>
            <person name="Watanabe M.M."/>
        </authorList>
    </citation>
    <scope>NUCLEOTIDE SEQUENCE [LARGE SCALE GENOMIC DNA]</scope>
    <source>
        <strain evidence="1 2">Sj</strain>
    </source>
</reference>
<dbReference type="AlphaFoldDB" id="A0A2Z6UID3"/>